<organism evidence="2 3">
    <name type="scientific">Amniculicola lignicola CBS 123094</name>
    <dbReference type="NCBI Taxonomy" id="1392246"/>
    <lineage>
        <taxon>Eukaryota</taxon>
        <taxon>Fungi</taxon>
        <taxon>Dikarya</taxon>
        <taxon>Ascomycota</taxon>
        <taxon>Pezizomycotina</taxon>
        <taxon>Dothideomycetes</taxon>
        <taxon>Pleosporomycetidae</taxon>
        <taxon>Pleosporales</taxon>
        <taxon>Amniculicolaceae</taxon>
        <taxon>Amniculicola</taxon>
    </lineage>
</organism>
<reference evidence="2" key="1">
    <citation type="journal article" date="2020" name="Stud. Mycol.">
        <title>101 Dothideomycetes genomes: a test case for predicting lifestyles and emergence of pathogens.</title>
        <authorList>
            <person name="Haridas S."/>
            <person name="Albert R."/>
            <person name="Binder M."/>
            <person name="Bloem J."/>
            <person name="Labutti K."/>
            <person name="Salamov A."/>
            <person name="Andreopoulos B."/>
            <person name="Baker S."/>
            <person name="Barry K."/>
            <person name="Bills G."/>
            <person name="Bluhm B."/>
            <person name="Cannon C."/>
            <person name="Castanera R."/>
            <person name="Culley D."/>
            <person name="Daum C."/>
            <person name="Ezra D."/>
            <person name="Gonzalez J."/>
            <person name="Henrissat B."/>
            <person name="Kuo A."/>
            <person name="Liang C."/>
            <person name="Lipzen A."/>
            <person name="Lutzoni F."/>
            <person name="Magnuson J."/>
            <person name="Mondo S."/>
            <person name="Nolan M."/>
            <person name="Ohm R."/>
            <person name="Pangilinan J."/>
            <person name="Park H.-J."/>
            <person name="Ramirez L."/>
            <person name="Alfaro M."/>
            <person name="Sun H."/>
            <person name="Tritt A."/>
            <person name="Yoshinaga Y."/>
            <person name="Zwiers L.-H."/>
            <person name="Turgeon B."/>
            <person name="Goodwin S."/>
            <person name="Spatafora J."/>
            <person name="Crous P."/>
            <person name="Grigoriev I."/>
        </authorList>
    </citation>
    <scope>NUCLEOTIDE SEQUENCE</scope>
    <source>
        <strain evidence="2">CBS 123094</strain>
    </source>
</reference>
<dbReference type="EMBL" id="ML977566">
    <property type="protein sequence ID" value="KAF2004657.1"/>
    <property type="molecule type" value="Genomic_DNA"/>
</dbReference>
<name>A0A6A5WSV9_9PLEO</name>
<feature type="region of interest" description="Disordered" evidence="1">
    <location>
        <begin position="1"/>
        <end position="113"/>
    </location>
</feature>
<keyword evidence="3" id="KW-1185">Reference proteome</keyword>
<dbReference type="Proteomes" id="UP000799779">
    <property type="component" value="Unassembled WGS sequence"/>
</dbReference>
<sequence length="467" mass="52914">MTLSNPHQRQYQAYVSSHDSGSNTSCTSEQDVAPNQAIRQPSNQVSPPIQAQSNESGTAPLIPNSTAFSANKRPRTLSDTVEIEGFVHSDKPKPKPARTQQHQKSFHPAFASNGFTPEEHNRLLSAWQLPGNCQINWWNKEKQVACVFINTSWVPEADPLVPLYQDVVGMPPPNQHFISDILMDENLFRQSEIEQEFARAVALSKKQIGNAPRFERQLPEDLMKDITLEEAIVYFPNHVLKWPGLALSLRMNGWDQTFHRVAYLINLTRGSLYYDRDERHAEPLPCMLKVQSAIQEFVPEYRLADHDSRWAREINHEWLQQVFFQKPKVFPGDPIPVTLEEAGSWVPDPPLEFQNLPFTKRIKKAMIEASEAKITNPIVRAIFKIGRKQSDISMPDYCESEAADDTPSTRPLAEDACPLGAGCVRQNSGCPFDHLENPRVQDKGSNPESEETVLGPTHLLLLRTIRK</sequence>
<dbReference type="OrthoDB" id="3801107at2759"/>
<feature type="compositionally biased region" description="Polar residues" evidence="1">
    <location>
        <begin position="1"/>
        <end position="30"/>
    </location>
</feature>
<gene>
    <name evidence="2" type="ORF">P154DRAFT_571867</name>
</gene>
<dbReference type="AlphaFoldDB" id="A0A6A5WSV9"/>
<evidence type="ECO:0000313" key="2">
    <source>
        <dbReference type="EMBL" id="KAF2004657.1"/>
    </source>
</evidence>
<feature type="compositionally biased region" description="Polar residues" evidence="1">
    <location>
        <begin position="37"/>
        <end position="69"/>
    </location>
</feature>
<protein>
    <submittedName>
        <fullName evidence="2">Uncharacterized protein</fullName>
    </submittedName>
</protein>
<evidence type="ECO:0000313" key="3">
    <source>
        <dbReference type="Proteomes" id="UP000799779"/>
    </source>
</evidence>
<proteinExistence type="predicted"/>
<accession>A0A6A5WSV9</accession>
<evidence type="ECO:0000256" key="1">
    <source>
        <dbReference type="SAM" id="MobiDB-lite"/>
    </source>
</evidence>